<dbReference type="CDD" id="cd00200">
    <property type="entry name" value="WD40"/>
    <property type="match status" value="1"/>
</dbReference>
<keyword evidence="8" id="KW-0576">Peroxisome</keyword>
<evidence type="ECO:0000256" key="6">
    <source>
        <dbReference type="ARBA" id="ARBA00022737"/>
    </source>
</evidence>
<keyword evidence="6" id="KW-0677">Repeat</keyword>
<dbReference type="PANTHER" id="PTHR46027">
    <property type="entry name" value="PEROXISOMAL TARGETING SIGNAL 2 RECEPTOR"/>
    <property type="match status" value="1"/>
</dbReference>
<evidence type="ECO:0000256" key="11">
    <source>
        <dbReference type="PROSITE-ProRule" id="PRU00221"/>
    </source>
</evidence>
<evidence type="ECO:0000256" key="3">
    <source>
        <dbReference type="ARBA" id="ARBA00022448"/>
    </source>
</evidence>
<keyword evidence="5 11" id="KW-0853">WD repeat</keyword>
<gene>
    <name evidence="13" type="primary">LOC101846182</name>
</gene>
<proteinExistence type="inferred from homology"/>
<evidence type="ECO:0000256" key="10">
    <source>
        <dbReference type="ARBA" id="ARBA00032565"/>
    </source>
</evidence>
<sequence length="314" mass="35384">MNQTFRTKSRHGYSVKFSPYLPQRIACATSQYYGIVGSGSIFVLDVDPSGVRVVQQFEWSEGVFDLTWAENNENILVAAGGDGSIQVWDVSQPQGPLKALREHTKEVNAVDWSQTRNEHFVLSASWDKLIKLWDISQAQSIETFQGHDHIVYQVSWSPHVPGCFASASGDHSVRVWDCRRSDGCVALIPAHEAEVLSCDWCKYDQNLLFSGSVDGLIKGWDIRKPAHPVCVLRGHKYAVRRIRASPFSGSIVASASYDFSVKIWDTEQELCLDTVEHHTEFVYGLDYNLHVPGQMADCAWDELVHVYQRPLNLP</sequence>
<evidence type="ECO:0000256" key="2">
    <source>
        <dbReference type="ARBA" id="ARBA00004514"/>
    </source>
</evidence>
<feature type="repeat" description="WD" evidence="11">
    <location>
        <begin position="100"/>
        <end position="143"/>
    </location>
</feature>
<dbReference type="PANTHER" id="PTHR46027:SF1">
    <property type="entry name" value="PEROXISOMAL TARGETING SIGNAL 2 RECEPTOR"/>
    <property type="match status" value="1"/>
</dbReference>
<comment type="similarity">
    <text evidence="9">Belongs to the WD repeat peroxin-7 family.</text>
</comment>
<evidence type="ECO:0000313" key="13">
    <source>
        <dbReference type="RefSeq" id="XP_005090618.1"/>
    </source>
</evidence>
<accession>A0ABM0JCM5</accession>
<dbReference type="Pfam" id="PF00400">
    <property type="entry name" value="WD40"/>
    <property type="match status" value="5"/>
</dbReference>
<dbReference type="InterPro" id="IPR020472">
    <property type="entry name" value="WD40_PAC1"/>
</dbReference>
<name>A0ABM0JCM5_APLCA</name>
<dbReference type="Proteomes" id="UP000694888">
    <property type="component" value="Unplaced"/>
</dbReference>
<evidence type="ECO:0000256" key="1">
    <source>
        <dbReference type="ARBA" id="ARBA00004253"/>
    </source>
</evidence>
<keyword evidence="12" id="KW-1185">Reference proteome</keyword>
<dbReference type="PRINTS" id="PR00320">
    <property type="entry name" value="GPROTEINBRPT"/>
</dbReference>
<comment type="subcellular location">
    <subcellularLocation>
        <location evidence="2">Cytoplasm</location>
        <location evidence="2">Cytosol</location>
    </subcellularLocation>
    <subcellularLocation>
        <location evidence="1">Peroxisome matrix</location>
    </subcellularLocation>
</comment>
<dbReference type="PROSITE" id="PS00678">
    <property type="entry name" value="WD_REPEATS_1"/>
    <property type="match status" value="4"/>
</dbReference>
<dbReference type="GeneID" id="101846182"/>
<dbReference type="InterPro" id="IPR015943">
    <property type="entry name" value="WD40/YVTN_repeat-like_dom_sf"/>
</dbReference>
<dbReference type="PROSITE" id="PS50082">
    <property type="entry name" value="WD_REPEATS_2"/>
    <property type="match status" value="5"/>
</dbReference>
<dbReference type="Gene3D" id="2.130.10.10">
    <property type="entry name" value="YVTN repeat-like/Quinoprotein amine dehydrogenase"/>
    <property type="match status" value="1"/>
</dbReference>
<organism evidence="12 13">
    <name type="scientific">Aplysia californica</name>
    <name type="common">California sea hare</name>
    <dbReference type="NCBI Taxonomy" id="6500"/>
    <lineage>
        <taxon>Eukaryota</taxon>
        <taxon>Metazoa</taxon>
        <taxon>Spiralia</taxon>
        <taxon>Lophotrochozoa</taxon>
        <taxon>Mollusca</taxon>
        <taxon>Gastropoda</taxon>
        <taxon>Heterobranchia</taxon>
        <taxon>Euthyneura</taxon>
        <taxon>Tectipleura</taxon>
        <taxon>Aplysiida</taxon>
        <taxon>Aplysioidea</taxon>
        <taxon>Aplysiidae</taxon>
        <taxon>Aplysia</taxon>
    </lineage>
</organism>
<keyword evidence="13" id="KW-0675">Receptor</keyword>
<dbReference type="SUPFAM" id="SSF50978">
    <property type="entry name" value="WD40 repeat-like"/>
    <property type="match status" value="1"/>
</dbReference>
<feature type="repeat" description="WD" evidence="11">
    <location>
        <begin position="232"/>
        <end position="274"/>
    </location>
</feature>
<evidence type="ECO:0000256" key="5">
    <source>
        <dbReference type="ARBA" id="ARBA00022574"/>
    </source>
</evidence>
<keyword evidence="7" id="KW-0653">Protein transport</keyword>
<reference evidence="13" key="1">
    <citation type="submission" date="2025-08" db="UniProtKB">
        <authorList>
            <consortium name="RefSeq"/>
        </authorList>
    </citation>
    <scope>IDENTIFICATION</scope>
</reference>
<dbReference type="PROSITE" id="PS50294">
    <property type="entry name" value="WD_REPEATS_REGION"/>
    <property type="match status" value="3"/>
</dbReference>
<keyword evidence="4" id="KW-0963">Cytoplasm</keyword>
<dbReference type="RefSeq" id="XP_005090618.1">
    <property type="nucleotide sequence ID" value="XM_005090561.3"/>
</dbReference>
<dbReference type="InterPro" id="IPR019775">
    <property type="entry name" value="WD40_repeat_CS"/>
</dbReference>
<dbReference type="InterPro" id="IPR001680">
    <property type="entry name" value="WD40_rpt"/>
</dbReference>
<dbReference type="InterPro" id="IPR044536">
    <property type="entry name" value="PEX7"/>
</dbReference>
<feature type="repeat" description="WD" evidence="11">
    <location>
        <begin position="144"/>
        <end position="177"/>
    </location>
</feature>
<feature type="repeat" description="WD" evidence="11">
    <location>
        <begin position="63"/>
        <end position="91"/>
    </location>
</feature>
<evidence type="ECO:0000256" key="7">
    <source>
        <dbReference type="ARBA" id="ARBA00022927"/>
    </source>
</evidence>
<evidence type="ECO:0000256" key="8">
    <source>
        <dbReference type="ARBA" id="ARBA00023140"/>
    </source>
</evidence>
<protein>
    <recommendedName>
        <fullName evidence="10">Peroxin-7</fullName>
    </recommendedName>
</protein>
<dbReference type="SMART" id="SM00320">
    <property type="entry name" value="WD40"/>
    <property type="match status" value="6"/>
</dbReference>
<evidence type="ECO:0000256" key="9">
    <source>
        <dbReference type="ARBA" id="ARBA00024017"/>
    </source>
</evidence>
<evidence type="ECO:0000256" key="4">
    <source>
        <dbReference type="ARBA" id="ARBA00022490"/>
    </source>
</evidence>
<dbReference type="InterPro" id="IPR036322">
    <property type="entry name" value="WD40_repeat_dom_sf"/>
</dbReference>
<keyword evidence="3" id="KW-0813">Transport</keyword>
<evidence type="ECO:0000313" key="12">
    <source>
        <dbReference type="Proteomes" id="UP000694888"/>
    </source>
</evidence>
<feature type="repeat" description="WD" evidence="11">
    <location>
        <begin position="188"/>
        <end position="223"/>
    </location>
</feature>